<evidence type="ECO:0000313" key="5">
    <source>
        <dbReference type="EMBL" id="MBP1854074.1"/>
    </source>
</evidence>
<name>A0ABS4E821_9FIRM</name>
<accession>A0ABS4E821</accession>
<dbReference type="Pfam" id="PF03063">
    <property type="entry name" value="Prismane"/>
    <property type="match status" value="1"/>
</dbReference>
<proteinExistence type="predicted"/>
<evidence type="ECO:0000313" key="6">
    <source>
        <dbReference type="Proteomes" id="UP000767291"/>
    </source>
</evidence>
<dbReference type="Gene3D" id="3.40.50.2030">
    <property type="match status" value="1"/>
</dbReference>
<dbReference type="SUPFAM" id="SSF56821">
    <property type="entry name" value="Prismane protein-like"/>
    <property type="match status" value="1"/>
</dbReference>
<dbReference type="InterPro" id="IPR016099">
    <property type="entry name" value="Prismane-like_a/b-sand"/>
</dbReference>
<evidence type="ECO:0000256" key="1">
    <source>
        <dbReference type="ARBA" id="ARBA00022485"/>
    </source>
</evidence>
<dbReference type="InterPro" id="IPR011254">
    <property type="entry name" value="Prismane-like_sf"/>
</dbReference>
<evidence type="ECO:0000256" key="2">
    <source>
        <dbReference type="ARBA" id="ARBA00022723"/>
    </source>
</evidence>
<evidence type="ECO:0000256" key="4">
    <source>
        <dbReference type="ARBA" id="ARBA00023014"/>
    </source>
</evidence>
<dbReference type="EMBL" id="JAGGJX010000001">
    <property type="protein sequence ID" value="MBP1854074.1"/>
    <property type="molecule type" value="Genomic_DNA"/>
</dbReference>
<keyword evidence="4" id="KW-0411">Iron-sulfur</keyword>
<protein>
    <submittedName>
        <fullName evidence="5">Hydroxylamine reductase (Hybrid-cluster protein)</fullName>
    </submittedName>
</protein>
<dbReference type="InterPro" id="IPR004137">
    <property type="entry name" value="HCP/CODH"/>
</dbReference>
<evidence type="ECO:0000256" key="3">
    <source>
        <dbReference type="ARBA" id="ARBA00023004"/>
    </source>
</evidence>
<keyword evidence="3" id="KW-0408">Iron</keyword>
<organism evidence="5 6">
    <name type="scientific">Metaclostridioides mangenotii</name>
    <dbReference type="NCBI Taxonomy" id="1540"/>
    <lineage>
        <taxon>Bacteria</taxon>
        <taxon>Bacillati</taxon>
        <taxon>Bacillota</taxon>
        <taxon>Clostridia</taxon>
        <taxon>Peptostreptococcales</taxon>
        <taxon>Peptostreptococcaceae</taxon>
        <taxon>Metaclostridioides</taxon>
    </lineage>
</organism>
<sequence>MYLGVKNIHLGPTLPAFLSPNVAKILVENFGIAGY</sequence>
<keyword evidence="6" id="KW-1185">Reference proteome</keyword>
<reference evidence="5 6" key="1">
    <citation type="submission" date="2021-03" db="EMBL/GenBank/DDBJ databases">
        <title>Genomic Encyclopedia of Type Strains, Phase IV (KMG-IV): sequencing the most valuable type-strain genomes for metagenomic binning, comparative biology and taxonomic classification.</title>
        <authorList>
            <person name="Goeker M."/>
        </authorList>
    </citation>
    <scope>NUCLEOTIDE SEQUENCE [LARGE SCALE GENOMIC DNA]</scope>
    <source>
        <strain evidence="5 6">DSM 1289</strain>
    </source>
</reference>
<keyword evidence="2" id="KW-0479">Metal-binding</keyword>
<dbReference type="Proteomes" id="UP000767291">
    <property type="component" value="Unassembled WGS sequence"/>
</dbReference>
<comment type="caution">
    <text evidence="5">The sequence shown here is derived from an EMBL/GenBank/DDBJ whole genome shotgun (WGS) entry which is preliminary data.</text>
</comment>
<keyword evidence="1" id="KW-0004">4Fe-4S</keyword>
<gene>
    <name evidence="5" type="ORF">J2Z43_000464</name>
</gene>